<dbReference type="OrthoDB" id="9801955at2"/>
<dbReference type="Proteomes" id="UP000319255">
    <property type="component" value="Unassembled WGS sequence"/>
</dbReference>
<dbReference type="InterPro" id="IPR004960">
    <property type="entry name" value="LipA_acyltrans"/>
</dbReference>
<evidence type="ECO:0000256" key="4">
    <source>
        <dbReference type="ARBA" id="ARBA00022679"/>
    </source>
</evidence>
<dbReference type="AlphaFoldDB" id="A0A501WZ39"/>
<evidence type="ECO:0000256" key="3">
    <source>
        <dbReference type="ARBA" id="ARBA00022519"/>
    </source>
</evidence>
<evidence type="ECO:0000256" key="2">
    <source>
        <dbReference type="ARBA" id="ARBA00022475"/>
    </source>
</evidence>
<evidence type="ECO:0000256" key="5">
    <source>
        <dbReference type="ARBA" id="ARBA00023136"/>
    </source>
</evidence>
<keyword evidence="8" id="KW-1185">Reference proteome</keyword>
<comment type="subcellular location">
    <subcellularLocation>
        <location evidence="1">Cell inner membrane</location>
    </subcellularLocation>
</comment>
<dbReference type="GO" id="GO:0016746">
    <property type="term" value="F:acyltransferase activity"/>
    <property type="evidence" value="ECO:0007669"/>
    <property type="project" value="UniProtKB-KW"/>
</dbReference>
<reference evidence="7 8" key="1">
    <citation type="submission" date="2019-06" db="EMBL/GenBank/DDBJ databases">
        <title>A novel bacterium of genus Amaricoccus, isolated from marine sediment.</title>
        <authorList>
            <person name="Huang H."/>
            <person name="Mo K."/>
            <person name="Hu Y."/>
        </authorList>
    </citation>
    <scope>NUCLEOTIDE SEQUENCE [LARGE SCALE GENOMIC DNA]</scope>
    <source>
        <strain evidence="7 8">HB172011</strain>
    </source>
</reference>
<dbReference type="EMBL" id="VFRP01000002">
    <property type="protein sequence ID" value="TPE52947.1"/>
    <property type="molecule type" value="Genomic_DNA"/>
</dbReference>
<name>A0A501WZ39_9RHOB</name>
<evidence type="ECO:0000313" key="8">
    <source>
        <dbReference type="Proteomes" id="UP000319255"/>
    </source>
</evidence>
<keyword evidence="2" id="KW-1003">Cell membrane</keyword>
<keyword evidence="5" id="KW-0472">Membrane</keyword>
<accession>A0A501WZ39</accession>
<keyword evidence="3" id="KW-0997">Cell inner membrane</keyword>
<evidence type="ECO:0000256" key="6">
    <source>
        <dbReference type="ARBA" id="ARBA00023315"/>
    </source>
</evidence>
<dbReference type="Pfam" id="PF03279">
    <property type="entry name" value="Lip_A_acyltrans"/>
    <property type="match status" value="1"/>
</dbReference>
<proteinExistence type="predicted"/>
<protein>
    <submittedName>
        <fullName evidence="7">Acyltransferase</fullName>
    </submittedName>
</protein>
<dbReference type="PANTHER" id="PTHR30606:SF10">
    <property type="entry name" value="PHOSPHATIDYLINOSITOL MANNOSIDE ACYLTRANSFERASE"/>
    <property type="match status" value="1"/>
</dbReference>
<dbReference type="GO" id="GO:0005886">
    <property type="term" value="C:plasma membrane"/>
    <property type="evidence" value="ECO:0007669"/>
    <property type="project" value="UniProtKB-SubCell"/>
</dbReference>
<dbReference type="RefSeq" id="WP_140452568.1">
    <property type="nucleotide sequence ID" value="NZ_VFRP01000002.1"/>
</dbReference>
<sequence length="297" mass="32901">MAKAKSRTASWLAYLPQAALLGLFRALPAGPRGALASRVGRFAVNRVPRLRNRVENNLRLIFPEKDAAWRAGVRQEVGDNFGRTIIETMTIRDFQRRAPWTEPEGPGWQVMLDTLATGKGVFLVSGHFGQWEAVRGLLLSRGMETGGIFRPIKNPFLNADYTACLEAGGRPMVDRDAAGLREMIRHVRKGGMMSILMDQYTKRGAEIDFLGHPAPSGTMIAELAVKYDLPMIPAYATRRADGSIRIEFEAPLARGTALEMTQAAADSLAARVRATPGQWFWLHRRWVKEFPGENAGA</sequence>
<dbReference type="GO" id="GO:0009247">
    <property type="term" value="P:glycolipid biosynthetic process"/>
    <property type="evidence" value="ECO:0007669"/>
    <property type="project" value="UniProtKB-ARBA"/>
</dbReference>
<comment type="caution">
    <text evidence="7">The sequence shown here is derived from an EMBL/GenBank/DDBJ whole genome shotgun (WGS) entry which is preliminary data.</text>
</comment>
<evidence type="ECO:0000313" key="7">
    <source>
        <dbReference type="EMBL" id="TPE52947.1"/>
    </source>
</evidence>
<dbReference type="PANTHER" id="PTHR30606">
    <property type="entry name" value="LIPID A BIOSYNTHESIS LAUROYL ACYLTRANSFERASE"/>
    <property type="match status" value="1"/>
</dbReference>
<keyword evidence="4 7" id="KW-0808">Transferase</keyword>
<dbReference type="CDD" id="cd07984">
    <property type="entry name" value="LPLAT_LABLAT-like"/>
    <property type="match status" value="1"/>
</dbReference>
<organism evidence="7 8">
    <name type="scientific">Amaricoccus solimangrovi</name>
    <dbReference type="NCBI Taxonomy" id="2589815"/>
    <lineage>
        <taxon>Bacteria</taxon>
        <taxon>Pseudomonadati</taxon>
        <taxon>Pseudomonadota</taxon>
        <taxon>Alphaproteobacteria</taxon>
        <taxon>Rhodobacterales</taxon>
        <taxon>Paracoccaceae</taxon>
        <taxon>Amaricoccus</taxon>
    </lineage>
</organism>
<evidence type="ECO:0000256" key="1">
    <source>
        <dbReference type="ARBA" id="ARBA00004533"/>
    </source>
</evidence>
<gene>
    <name evidence="7" type="ORF">FJM51_02660</name>
</gene>
<keyword evidence="6 7" id="KW-0012">Acyltransferase</keyword>